<evidence type="ECO:0000256" key="5">
    <source>
        <dbReference type="ARBA" id="ARBA00023136"/>
    </source>
</evidence>
<evidence type="ECO:0000313" key="8">
    <source>
        <dbReference type="EMBL" id="GJN28780.1"/>
    </source>
</evidence>
<dbReference type="InterPro" id="IPR030184">
    <property type="entry name" value="WAT1-related"/>
</dbReference>
<evidence type="ECO:0000256" key="3">
    <source>
        <dbReference type="ARBA" id="ARBA00022692"/>
    </source>
</evidence>
<feature type="transmembrane region" description="Helical" evidence="6">
    <location>
        <begin position="95"/>
        <end position="119"/>
    </location>
</feature>
<organism evidence="8 9">
    <name type="scientific">Eleusine coracana subsp. coracana</name>
    <dbReference type="NCBI Taxonomy" id="191504"/>
    <lineage>
        <taxon>Eukaryota</taxon>
        <taxon>Viridiplantae</taxon>
        <taxon>Streptophyta</taxon>
        <taxon>Embryophyta</taxon>
        <taxon>Tracheophyta</taxon>
        <taxon>Spermatophyta</taxon>
        <taxon>Magnoliopsida</taxon>
        <taxon>Liliopsida</taxon>
        <taxon>Poales</taxon>
        <taxon>Poaceae</taxon>
        <taxon>PACMAD clade</taxon>
        <taxon>Chloridoideae</taxon>
        <taxon>Cynodonteae</taxon>
        <taxon>Eleusininae</taxon>
        <taxon>Eleusine</taxon>
    </lineage>
</organism>
<feature type="transmembrane region" description="Helical" evidence="6">
    <location>
        <begin position="70"/>
        <end position="89"/>
    </location>
</feature>
<dbReference type="InterPro" id="IPR000620">
    <property type="entry name" value="EamA_dom"/>
</dbReference>
<feature type="domain" description="EamA" evidence="7">
    <location>
        <begin position="189"/>
        <end position="326"/>
    </location>
</feature>
<evidence type="ECO:0000256" key="2">
    <source>
        <dbReference type="ARBA" id="ARBA00007635"/>
    </source>
</evidence>
<evidence type="ECO:0000256" key="1">
    <source>
        <dbReference type="ARBA" id="ARBA00004141"/>
    </source>
</evidence>
<feature type="transmembrane region" description="Helical" evidence="6">
    <location>
        <begin position="184"/>
        <end position="206"/>
    </location>
</feature>
<reference evidence="8" key="2">
    <citation type="submission" date="2021-12" db="EMBL/GenBank/DDBJ databases">
        <title>Resequencing data analysis of finger millet.</title>
        <authorList>
            <person name="Hatakeyama M."/>
            <person name="Aluri S."/>
            <person name="Balachadran M.T."/>
            <person name="Sivarajan S.R."/>
            <person name="Poveda L."/>
            <person name="Shimizu-Inatsugi R."/>
            <person name="Schlapbach R."/>
            <person name="Sreeman S.M."/>
            <person name="Shimizu K.K."/>
        </authorList>
    </citation>
    <scope>NUCLEOTIDE SEQUENCE</scope>
</reference>
<keyword evidence="4 6" id="KW-1133">Transmembrane helix</keyword>
<dbReference type="EMBL" id="BQKI01000081">
    <property type="protein sequence ID" value="GJN28780.1"/>
    <property type="molecule type" value="Genomic_DNA"/>
</dbReference>
<keyword evidence="3 6" id="KW-0812">Transmembrane</keyword>
<feature type="transmembrane region" description="Helical" evidence="6">
    <location>
        <begin position="283"/>
        <end position="303"/>
    </location>
</feature>
<feature type="transmembrane region" description="Helical" evidence="6">
    <location>
        <begin position="309"/>
        <end position="328"/>
    </location>
</feature>
<proteinExistence type="inferred from homology"/>
<evidence type="ECO:0000259" key="7">
    <source>
        <dbReference type="Pfam" id="PF00892"/>
    </source>
</evidence>
<name>A0AAV5F2R5_ELECO</name>
<sequence length="375" mass="40376">MDATSKKASIVAIAVQLILTGMSVVSKAAFNQGMSTFVFVFYRQAAGSVLLLPLAMLLHRKNVRSVPFSWLLKLFFCALLGNTLSLSMYNLSLKFTTATVASAANNSMPVLTFCLALILRMEVVKLRSDSGIAKVAGAGLCLAGVLTIAFYTGPALSPVRHHRAFPNHTASGSSGGHPYHSAKAIWIEGTFLMILANLSWAVSIIWQAALLKDCPNKMLVATGLGVFSAVQSFVVAAAAERDFSRWRLRPDVGLLAVGYSGSVVTGVSYYLQAWCVEMKGPVFFAFWTPLCFVLTIFCSSFFLGEIVHLGSIAGGILMVGGLYSVLWGKSKESKTVSSHELNVFGCEQDEQGHNKTDSNYELKEATSALASEQQV</sequence>
<dbReference type="GO" id="GO:0022857">
    <property type="term" value="F:transmembrane transporter activity"/>
    <property type="evidence" value="ECO:0007669"/>
    <property type="project" value="InterPro"/>
</dbReference>
<accession>A0AAV5F2R5</accession>
<dbReference type="PANTHER" id="PTHR31218">
    <property type="entry name" value="WAT1-RELATED PROTEIN"/>
    <property type="match status" value="1"/>
</dbReference>
<dbReference type="InterPro" id="IPR037185">
    <property type="entry name" value="EmrE-like"/>
</dbReference>
<comment type="similarity">
    <text evidence="2 6">Belongs to the drug/metabolite transporter (DMT) superfamily. Plant drug/metabolite exporter (P-DME) (TC 2.A.7.4) family.</text>
</comment>
<keyword evidence="9" id="KW-1185">Reference proteome</keyword>
<gene>
    <name evidence="8" type="primary">gb16944</name>
    <name evidence="8" type="ORF">PR202_gb16944</name>
</gene>
<dbReference type="GO" id="GO:0016020">
    <property type="term" value="C:membrane"/>
    <property type="evidence" value="ECO:0007669"/>
    <property type="project" value="UniProtKB-SubCell"/>
</dbReference>
<comment type="caution">
    <text evidence="8">The sequence shown here is derived from an EMBL/GenBank/DDBJ whole genome shotgun (WGS) entry which is preliminary data.</text>
</comment>
<evidence type="ECO:0000256" key="4">
    <source>
        <dbReference type="ARBA" id="ARBA00022989"/>
    </source>
</evidence>
<comment type="subcellular location">
    <subcellularLocation>
        <location evidence="1 6">Membrane</location>
        <topology evidence="1 6">Multi-pass membrane protein</topology>
    </subcellularLocation>
</comment>
<dbReference type="Pfam" id="PF00892">
    <property type="entry name" value="EamA"/>
    <property type="match status" value="2"/>
</dbReference>
<feature type="domain" description="EamA" evidence="7">
    <location>
        <begin position="8"/>
        <end position="148"/>
    </location>
</feature>
<feature type="transmembrane region" description="Helical" evidence="6">
    <location>
        <begin position="251"/>
        <end position="271"/>
    </location>
</feature>
<protein>
    <recommendedName>
        <fullName evidence="6">WAT1-related protein</fullName>
    </recommendedName>
</protein>
<reference evidence="8" key="1">
    <citation type="journal article" date="2018" name="DNA Res.">
        <title>Multiple hybrid de novo genome assembly of finger millet, an orphan allotetraploid crop.</title>
        <authorList>
            <person name="Hatakeyama M."/>
            <person name="Aluri S."/>
            <person name="Balachadran M.T."/>
            <person name="Sivarajan S.R."/>
            <person name="Patrignani A."/>
            <person name="Gruter S."/>
            <person name="Poveda L."/>
            <person name="Shimizu-Inatsugi R."/>
            <person name="Baeten J."/>
            <person name="Francoijs K.J."/>
            <person name="Nataraja K.N."/>
            <person name="Reddy Y.A.N."/>
            <person name="Phadnis S."/>
            <person name="Ravikumar R.L."/>
            <person name="Schlapbach R."/>
            <person name="Sreeman S.M."/>
            <person name="Shimizu K.K."/>
        </authorList>
    </citation>
    <scope>NUCLEOTIDE SEQUENCE</scope>
</reference>
<feature type="transmembrane region" description="Helical" evidence="6">
    <location>
        <begin position="131"/>
        <end position="151"/>
    </location>
</feature>
<evidence type="ECO:0000313" key="9">
    <source>
        <dbReference type="Proteomes" id="UP001054889"/>
    </source>
</evidence>
<feature type="transmembrane region" description="Helical" evidence="6">
    <location>
        <begin position="38"/>
        <end position="58"/>
    </location>
</feature>
<evidence type="ECO:0000256" key="6">
    <source>
        <dbReference type="RuleBase" id="RU363077"/>
    </source>
</evidence>
<dbReference type="Proteomes" id="UP001054889">
    <property type="component" value="Unassembled WGS sequence"/>
</dbReference>
<dbReference type="SUPFAM" id="SSF103481">
    <property type="entry name" value="Multidrug resistance efflux transporter EmrE"/>
    <property type="match status" value="2"/>
</dbReference>
<feature type="transmembrane region" description="Helical" evidence="6">
    <location>
        <begin position="218"/>
        <end position="239"/>
    </location>
</feature>
<dbReference type="AlphaFoldDB" id="A0AAV5F2R5"/>
<keyword evidence="5 6" id="KW-0472">Membrane</keyword>